<feature type="region of interest" description="Disordered" evidence="1">
    <location>
        <begin position="281"/>
        <end position="331"/>
    </location>
</feature>
<feature type="transmembrane region" description="Helical" evidence="2">
    <location>
        <begin position="125"/>
        <end position="149"/>
    </location>
</feature>
<dbReference type="OrthoDB" id="3259803at2"/>
<name>A0A1Q8VPW4_9ACTO</name>
<dbReference type="RefSeq" id="WP_075417725.1">
    <property type="nucleotide sequence ID" value="NZ_MSKL01000009.1"/>
</dbReference>
<evidence type="ECO:0000313" key="4">
    <source>
        <dbReference type="Proteomes" id="UP000186394"/>
    </source>
</evidence>
<proteinExistence type="predicted"/>
<evidence type="ECO:0000256" key="1">
    <source>
        <dbReference type="SAM" id="MobiDB-lite"/>
    </source>
</evidence>
<sequence>MAIYIRTRPTTGIKVLGCLGALAAAGIALLYPTALVLAAFALGSLDEAVAYPEDNESVANAATMVGVIPAIYSFVLTTITFGATFCFTGTDQWLAKGTTVSHQDIASARFLHVAQGPNNRTVGMLWAILAGALLVASPFLVIAVPHPLIYSESTQELVDEATWGVSLLIIMLFVALVHAAARRRASAVRLRSYGMAVADPKSFSLPLPSNRGNLSIQEVPARLGRVKVQAIYAPPTGGAEPGRPVIIPRLGLTVKSSRLDDARSRVEARLDEVWRASQLIRTSTEQDEASDAPTSEAETNPAHQPRQPNADADNDQPQTDNTLPTSDGSTT</sequence>
<feature type="transmembrane region" description="Helical" evidence="2">
    <location>
        <begin position="62"/>
        <end position="87"/>
    </location>
</feature>
<feature type="compositionally biased region" description="Polar residues" evidence="1">
    <location>
        <begin position="292"/>
        <end position="302"/>
    </location>
</feature>
<dbReference type="AlphaFoldDB" id="A0A1Q8VPW4"/>
<feature type="compositionally biased region" description="Polar residues" evidence="1">
    <location>
        <begin position="315"/>
        <end position="331"/>
    </location>
</feature>
<protein>
    <submittedName>
        <fullName evidence="3">Uncharacterized protein</fullName>
    </submittedName>
</protein>
<evidence type="ECO:0000256" key="2">
    <source>
        <dbReference type="SAM" id="Phobius"/>
    </source>
</evidence>
<keyword evidence="2" id="KW-1133">Transmembrane helix</keyword>
<organism evidence="3 4">
    <name type="scientific">Actinomyces oris</name>
    <dbReference type="NCBI Taxonomy" id="544580"/>
    <lineage>
        <taxon>Bacteria</taxon>
        <taxon>Bacillati</taxon>
        <taxon>Actinomycetota</taxon>
        <taxon>Actinomycetes</taxon>
        <taxon>Actinomycetales</taxon>
        <taxon>Actinomycetaceae</taxon>
        <taxon>Actinomyces</taxon>
    </lineage>
</organism>
<accession>A0A1Q8VPW4</accession>
<dbReference type="Proteomes" id="UP000186394">
    <property type="component" value="Unassembled WGS sequence"/>
</dbReference>
<keyword evidence="2" id="KW-0472">Membrane</keyword>
<dbReference type="EMBL" id="MSKL01000009">
    <property type="protein sequence ID" value="OLO50146.1"/>
    <property type="molecule type" value="Genomic_DNA"/>
</dbReference>
<comment type="caution">
    <text evidence="3">The sequence shown here is derived from an EMBL/GenBank/DDBJ whole genome shotgun (WGS) entry which is preliminary data.</text>
</comment>
<reference evidence="3 4" key="1">
    <citation type="submission" date="2016-12" db="EMBL/GenBank/DDBJ databases">
        <title>Genomic comparison of strains in the 'Actinomyces naeslundii' group.</title>
        <authorList>
            <person name="Mughal S.R."/>
            <person name="Do T."/>
            <person name="Gilbert S.C."/>
            <person name="Witherden E.A."/>
            <person name="Didelot X."/>
            <person name="Beighton D."/>
        </authorList>
    </citation>
    <scope>NUCLEOTIDE SEQUENCE [LARGE SCALE GENOMIC DNA]</scope>
    <source>
        <strain evidence="3 4">P6N</strain>
    </source>
</reference>
<evidence type="ECO:0000313" key="3">
    <source>
        <dbReference type="EMBL" id="OLO50146.1"/>
    </source>
</evidence>
<keyword evidence="2" id="KW-0812">Transmembrane</keyword>
<gene>
    <name evidence="3" type="ORF">BKH28_04820</name>
</gene>
<feature type="transmembrane region" description="Helical" evidence="2">
    <location>
        <begin position="161"/>
        <end position="181"/>
    </location>
</feature>